<dbReference type="AlphaFoldDB" id="A0A9X1MF32"/>
<dbReference type="EMBL" id="JAJFZV010000013">
    <property type="protein sequence ID" value="MCC3298626.1"/>
    <property type="molecule type" value="Genomic_DNA"/>
</dbReference>
<accession>A0A9X1MF32</accession>
<organism evidence="2 3">
    <name type="scientific">Arthrobacter caoxuetaonis</name>
    <dbReference type="NCBI Taxonomy" id="2886935"/>
    <lineage>
        <taxon>Bacteria</taxon>
        <taxon>Bacillati</taxon>
        <taxon>Actinomycetota</taxon>
        <taxon>Actinomycetes</taxon>
        <taxon>Micrococcales</taxon>
        <taxon>Micrococcaceae</taxon>
        <taxon>Arthrobacter</taxon>
    </lineage>
</organism>
<name>A0A9X1MF32_9MICC</name>
<reference evidence="2" key="1">
    <citation type="submission" date="2021-10" db="EMBL/GenBank/DDBJ databases">
        <title>Novel species in genus Arthrobacter.</title>
        <authorList>
            <person name="Liu Y."/>
        </authorList>
    </citation>
    <scope>NUCLEOTIDE SEQUENCE</scope>
    <source>
        <strain evidence="2">Zg-Y453</strain>
    </source>
</reference>
<evidence type="ECO:0000313" key="2">
    <source>
        <dbReference type="EMBL" id="MCC3298626.1"/>
    </source>
</evidence>
<protein>
    <submittedName>
        <fullName evidence="2">Uncharacterized protein</fullName>
    </submittedName>
</protein>
<keyword evidence="3" id="KW-1185">Reference proteome</keyword>
<gene>
    <name evidence="2" type="ORF">LJ757_12545</name>
</gene>
<proteinExistence type="predicted"/>
<feature type="region of interest" description="Disordered" evidence="1">
    <location>
        <begin position="1"/>
        <end position="45"/>
    </location>
</feature>
<evidence type="ECO:0000313" key="3">
    <source>
        <dbReference type="Proteomes" id="UP001139158"/>
    </source>
</evidence>
<comment type="caution">
    <text evidence="2">The sequence shown here is derived from an EMBL/GenBank/DDBJ whole genome shotgun (WGS) entry which is preliminary data.</text>
</comment>
<evidence type="ECO:0000256" key="1">
    <source>
        <dbReference type="SAM" id="MobiDB-lite"/>
    </source>
</evidence>
<dbReference type="Proteomes" id="UP001139158">
    <property type="component" value="Unassembled WGS sequence"/>
</dbReference>
<dbReference type="RefSeq" id="WP_227896496.1">
    <property type="nucleotide sequence ID" value="NZ_CP099466.1"/>
</dbReference>
<sequence>MNQPVRNDTRASSGTTPTSTPEERAREARHHVTLPPGAVRRWAAH</sequence>